<dbReference type="GeneID" id="70185568"/>
<organism evidence="2 3">
    <name type="scientific">Microdochium trichocladiopsis</name>
    <dbReference type="NCBI Taxonomy" id="1682393"/>
    <lineage>
        <taxon>Eukaryota</taxon>
        <taxon>Fungi</taxon>
        <taxon>Dikarya</taxon>
        <taxon>Ascomycota</taxon>
        <taxon>Pezizomycotina</taxon>
        <taxon>Sordariomycetes</taxon>
        <taxon>Xylariomycetidae</taxon>
        <taxon>Xylariales</taxon>
        <taxon>Microdochiaceae</taxon>
        <taxon>Microdochium</taxon>
    </lineage>
</organism>
<dbReference type="RefSeq" id="XP_046004103.1">
    <property type="nucleotide sequence ID" value="XM_046156022.1"/>
</dbReference>
<reference evidence="2" key="1">
    <citation type="journal article" date="2021" name="Nat. Commun.">
        <title>Genetic determinants of endophytism in the Arabidopsis root mycobiome.</title>
        <authorList>
            <person name="Mesny F."/>
            <person name="Miyauchi S."/>
            <person name="Thiergart T."/>
            <person name="Pickel B."/>
            <person name="Atanasova L."/>
            <person name="Karlsson M."/>
            <person name="Huettel B."/>
            <person name="Barry K.W."/>
            <person name="Haridas S."/>
            <person name="Chen C."/>
            <person name="Bauer D."/>
            <person name="Andreopoulos W."/>
            <person name="Pangilinan J."/>
            <person name="LaButti K."/>
            <person name="Riley R."/>
            <person name="Lipzen A."/>
            <person name="Clum A."/>
            <person name="Drula E."/>
            <person name="Henrissat B."/>
            <person name="Kohler A."/>
            <person name="Grigoriev I.V."/>
            <person name="Martin F.M."/>
            <person name="Hacquard S."/>
        </authorList>
    </citation>
    <scope>NUCLEOTIDE SEQUENCE</scope>
    <source>
        <strain evidence="2">MPI-CAGE-CH-0230</strain>
    </source>
</reference>
<feature type="compositionally biased region" description="Gly residues" evidence="1">
    <location>
        <begin position="1"/>
        <end position="10"/>
    </location>
</feature>
<feature type="compositionally biased region" description="Low complexity" evidence="1">
    <location>
        <begin position="55"/>
        <end position="66"/>
    </location>
</feature>
<name>A0A9P8XQ18_9PEZI</name>
<evidence type="ECO:0000256" key="1">
    <source>
        <dbReference type="SAM" id="MobiDB-lite"/>
    </source>
</evidence>
<dbReference type="EMBL" id="JAGTJQ010000017">
    <property type="protein sequence ID" value="KAH7010572.1"/>
    <property type="molecule type" value="Genomic_DNA"/>
</dbReference>
<feature type="compositionally biased region" description="Low complexity" evidence="1">
    <location>
        <begin position="128"/>
        <end position="137"/>
    </location>
</feature>
<proteinExistence type="predicted"/>
<accession>A0A9P8XQ18</accession>
<evidence type="ECO:0000313" key="3">
    <source>
        <dbReference type="Proteomes" id="UP000756346"/>
    </source>
</evidence>
<gene>
    <name evidence="2" type="ORF">B0I36DRAFT_341611</name>
</gene>
<protein>
    <submittedName>
        <fullName evidence="2">Uncharacterized protein</fullName>
    </submittedName>
</protein>
<feature type="non-terminal residue" evidence="2">
    <location>
        <position position="1"/>
    </location>
</feature>
<evidence type="ECO:0000313" key="2">
    <source>
        <dbReference type="EMBL" id="KAH7010572.1"/>
    </source>
</evidence>
<sequence>GGGGGGGGHGYPVSNHVGRQRSDHVLVQRDVGGGPQHGAAQGDTHGTRAKRARLQHNQAQHQNYNHGPDGDSIAVNETSQAHDQQLPASRAAGIDDGISNRGQRLPSFNQAAMAAPAEAGHDADQSLQQHQQQQQQHDPMLLSQFDLDTWDYEVGFWQSLADWSSVALDNNNTGGNSNTGLGGGGGGVNL</sequence>
<dbReference type="Proteomes" id="UP000756346">
    <property type="component" value="Unassembled WGS sequence"/>
</dbReference>
<keyword evidence="3" id="KW-1185">Reference proteome</keyword>
<comment type="caution">
    <text evidence="2">The sequence shown here is derived from an EMBL/GenBank/DDBJ whole genome shotgun (WGS) entry which is preliminary data.</text>
</comment>
<dbReference type="AlphaFoldDB" id="A0A9P8XQ18"/>
<feature type="region of interest" description="Disordered" evidence="1">
    <location>
        <begin position="1"/>
        <end position="74"/>
    </location>
</feature>
<feature type="region of interest" description="Disordered" evidence="1">
    <location>
        <begin position="114"/>
        <end position="137"/>
    </location>
</feature>